<organism evidence="3 4">
    <name type="scientific">Brassica napus</name>
    <name type="common">Rape</name>
    <dbReference type="NCBI Taxonomy" id="3708"/>
    <lineage>
        <taxon>Eukaryota</taxon>
        <taxon>Viridiplantae</taxon>
        <taxon>Streptophyta</taxon>
        <taxon>Embryophyta</taxon>
        <taxon>Tracheophyta</taxon>
        <taxon>Spermatophyta</taxon>
        <taxon>Magnoliopsida</taxon>
        <taxon>eudicotyledons</taxon>
        <taxon>Gunneridae</taxon>
        <taxon>Pentapetalae</taxon>
        <taxon>rosids</taxon>
        <taxon>malvids</taxon>
        <taxon>Brassicales</taxon>
        <taxon>Brassicaceae</taxon>
        <taxon>Brassiceae</taxon>
        <taxon>Brassica</taxon>
    </lineage>
</organism>
<keyword evidence="4" id="KW-1185">Reference proteome</keyword>
<dbReference type="InterPro" id="IPR050592">
    <property type="entry name" value="GDSL_lipolytic_enzyme"/>
</dbReference>
<feature type="signal peptide" evidence="2">
    <location>
        <begin position="1"/>
        <end position="23"/>
    </location>
</feature>
<reference evidence="3 4" key="1">
    <citation type="submission" date="2021-05" db="EMBL/GenBank/DDBJ databases">
        <title>Genome Assembly of Synthetic Allotetraploid Brassica napus Reveals Homoeologous Exchanges between Subgenomes.</title>
        <authorList>
            <person name="Davis J.T."/>
        </authorList>
    </citation>
    <scope>NUCLEOTIDE SEQUENCE [LARGE SCALE GENOMIC DNA]</scope>
    <source>
        <strain evidence="4">cv. Da-Ae</strain>
        <tissue evidence="3">Seedling</tissue>
    </source>
</reference>
<dbReference type="InterPro" id="IPR001087">
    <property type="entry name" value="GDSL"/>
</dbReference>
<dbReference type="Proteomes" id="UP000824890">
    <property type="component" value="Unassembled WGS sequence"/>
</dbReference>
<dbReference type="CDD" id="cd01837">
    <property type="entry name" value="SGNH_plant_lipase_like"/>
    <property type="match status" value="1"/>
</dbReference>
<evidence type="ECO:0000313" key="4">
    <source>
        <dbReference type="Proteomes" id="UP000824890"/>
    </source>
</evidence>
<evidence type="ECO:0000313" key="3">
    <source>
        <dbReference type="EMBL" id="KAH0913537.1"/>
    </source>
</evidence>
<dbReference type="Gene3D" id="3.40.50.1110">
    <property type="entry name" value="SGNH hydrolase"/>
    <property type="match status" value="1"/>
</dbReference>
<comment type="similarity">
    <text evidence="1">Belongs to the 'GDSL' lipolytic enzyme family.</text>
</comment>
<sequence length="366" mass="40574">MLIHEIIFIMIVTTIQISTTCHADPTNETINNASMFPAILVFGDSTIDTGNNNYINTIIRANFPPYGCNFPGHHATGRFSNGRLIPDFIASLMGIKDTVPPFLDPHLSDSDILTGVCFASAGSGYDNYTDLATLSLSVDKQADMFRSYMERLSRIVGDEKAAKIVGEALVIVSSGTNDFDINLYDTPSPRIKLGVEGYQDFILSVVHNFVQGWGAGELYDIGCRKIMVLGLPPIGCLPVQMTFARQKQNERRCIDKQNSDSQEYNQKLKKFLTDIQSNLTGSVIFYADIYGTILDMATNPQSYGIKETTRGCCGTGELELSYLCNPLTRTCPDANDYLFWDDIHPTQRAYLVVSLSLVDQILHVLQ</sequence>
<dbReference type="Pfam" id="PF00657">
    <property type="entry name" value="Lipase_GDSL"/>
    <property type="match status" value="1"/>
</dbReference>
<feature type="chain" id="PRO_5046969586" evidence="2">
    <location>
        <begin position="24"/>
        <end position="366"/>
    </location>
</feature>
<accession>A0ABQ8C9W3</accession>
<dbReference type="SUPFAM" id="SSF52266">
    <property type="entry name" value="SGNH hydrolase"/>
    <property type="match status" value="1"/>
</dbReference>
<evidence type="ECO:0000256" key="1">
    <source>
        <dbReference type="ARBA" id="ARBA00008668"/>
    </source>
</evidence>
<proteinExistence type="inferred from homology"/>
<dbReference type="EMBL" id="JAGKQM010000009">
    <property type="protein sequence ID" value="KAH0913537.1"/>
    <property type="molecule type" value="Genomic_DNA"/>
</dbReference>
<comment type="caution">
    <text evidence="3">The sequence shown here is derived from an EMBL/GenBank/DDBJ whole genome shotgun (WGS) entry which is preliminary data.</text>
</comment>
<evidence type="ECO:0000256" key="2">
    <source>
        <dbReference type="SAM" id="SignalP"/>
    </source>
</evidence>
<protein>
    <submittedName>
        <fullName evidence="3">Uncharacterized protein</fullName>
    </submittedName>
</protein>
<dbReference type="InterPro" id="IPR036514">
    <property type="entry name" value="SGNH_hydro_sf"/>
</dbReference>
<name>A0ABQ8C9W3_BRANA</name>
<keyword evidence="2" id="KW-0732">Signal</keyword>
<dbReference type="PANTHER" id="PTHR45642">
    <property type="entry name" value="GDSL ESTERASE/LIPASE EXL3"/>
    <property type="match status" value="1"/>
</dbReference>
<dbReference type="InterPro" id="IPR035669">
    <property type="entry name" value="SGNH_plant_lipase-like"/>
</dbReference>
<dbReference type="PANTHER" id="PTHR45642:SF120">
    <property type="entry name" value="GDSL-LIKE LIPASE_ACYLHYDROLASE"/>
    <property type="match status" value="1"/>
</dbReference>
<gene>
    <name evidence="3" type="ORF">HID58_036858</name>
</gene>